<evidence type="ECO:0008006" key="5">
    <source>
        <dbReference type="Google" id="ProtNLM"/>
    </source>
</evidence>
<dbReference type="EMBL" id="JAEAOA010002346">
    <property type="protein sequence ID" value="KAK3606457.1"/>
    <property type="molecule type" value="Genomic_DNA"/>
</dbReference>
<evidence type="ECO:0000313" key="3">
    <source>
        <dbReference type="EMBL" id="KAK3606457.1"/>
    </source>
</evidence>
<evidence type="ECO:0000313" key="4">
    <source>
        <dbReference type="Proteomes" id="UP001195483"/>
    </source>
</evidence>
<dbReference type="Proteomes" id="UP001195483">
    <property type="component" value="Unassembled WGS sequence"/>
</dbReference>
<dbReference type="PANTHER" id="PTHR13601">
    <property type="entry name" value="GAMETOGENETIN-BINDING PROTEIN 2"/>
    <property type="match status" value="1"/>
</dbReference>
<dbReference type="InterPro" id="IPR026073">
    <property type="entry name" value="GGNBP2"/>
</dbReference>
<feature type="region of interest" description="Disordered" evidence="2">
    <location>
        <begin position="365"/>
        <end position="393"/>
    </location>
</feature>
<feature type="coiled-coil region" evidence="1">
    <location>
        <begin position="580"/>
        <end position="607"/>
    </location>
</feature>
<evidence type="ECO:0000256" key="2">
    <source>
        <dbReference type="SAM" id="MobiDB-lite"/>
    </source>
</evidence>
<dbReference type="PANTHER" id="PTHR13601:SF2">
    <property type="entry name" value="GAMETOGENETIN-BINDING PROTEIN 2"/>
    <property type="match status" value="1"/>
</dbReference>
<comment type="caution">
    <text evidence="3">The sequence shown here is derived from an EMBL/GenBank/DDBJ whole genome shotgun (WGS) entry which is preliminary data.</text>
</comment>
<keyword evidence="1" id="KW-0175">Coiled coil</keyword>
<name>A0AAE0T9V0_9BIVA</name>
<evidence type="ECO:0000256" key="1">
    <source>
        <dbReference type="SAM" id="Coils"/>
    </source>
</evidence>
<feature type="region of interest" description="Disordered" evidence="2">
    <location>
        <begin position="608"/>
        <end position="628"/>
    </location>
</feature>
<dbReference type="GO" id="GO:0005634">
    <property type="term" value="C:nucleus"/>
    <property type="evidence" value="ECO:0007669"/>
    <property type="project" value="TreeGrafter"/>
</dbReference>
<accession>A0AAE0T9V0</accession>
<reference evidence="3" key="3">
    <citation type="submission" date="2023-05" db="EMBL/GenBank/DDBJ databases">
        <authorList>
            <person name="Smith C.H."/>
        </authorList>
    </citation>
    <scope>NUCLEOTIDE SEQUENCE</scope>
    <source>
        <strain evidence="3">CHS0354</strain>
        <tissue evidence="3">Mantle</tissue>
    </source>
</reference>
<sequence length="640" mass="73417">MAKLVAVCRTDDYQFERRQLPIVVDENLTMVVQFTDKCINCDRLCSVKQKDLERFVHKFGLLTKDEIAVAMMVTRKDIMNLLTHDVPCVGCRRSVERLFNQLVQSKLLALDPLLITKSGVMSINRNLLFDPRALYSLFYIHGARLNSLIGSIPKSKKNKRCNLHTLEMHKTRTASSWLDIWELLSQECREEVVLVDADSLLETLENYLCKHRFCSECKSKVLQAYRILVGEVDSSKEKAYCPALYEGLRCCPQERHIHMLCDTDFITRLIDRAEPELVGSQRRDRHAKTLDIAQEEVLTCLGIHTFERLHKILQKLKSEEQTWQILFYLGVDALKQSFEMALERKQGVSNLELLCEELLEEERVKEHKREQKRQKRKKKKAKSGPISSEEDQITKEDKEICHCEKASSAVKTSSCGSTVFENHHHCADQNSNTTLASLESCHKCDAANQGSRQLGQKPTHIGSQFSDYGYSSGAEGCENLSLPGCTDSSHSSCSDGVCYGQNVVKCNSCLDDQERWNSSSSPSVSVTQDGHSRSQQCKCDVIPRLKEVVEIRQYNGYMTYSLQDLLENGYCSSDEDTVISEEEIKRFKEDEKEYQRLRLELRETLRRRFDNMQQQQRGSPKSLIPPPRDLDKIAQKLCQL</sequence>
<reference evidence="3" key="2">
    <citation type="journal article" date="2021" name="Genome Biol. Evol.">
        <title>Developing a high-quality reference genome for a parasitic bivalve with doubly uniparental inheritance (Bivalvia: Unionida).</title>
        <authorList>
            <person name="Smith C.H."/>
        </authorList>
    </citation>
    <scope>NUCLEOTIDE SEQUENCE</scope>
    <source>
        <strain evidence="3">CHS0354</strain>
        <tissue evidence="3">Mantle</tissue>
    </source>
</reference>
<reference evidence="3" key="1">
    <citation type="journal article" date="2021" name="Genome Biol. Evol.">
        <title>A High-Quality Reference Genome for a Parasitic Bivalve with Doubly Uniparental Inheritance (Bivalvia: Unionida).</title>
        <authorList>
            <person name="Smith C.H."/>
        </authorList>
    </citation>
    <scope>NUCLEOTIDE SEQUENCE</scope>
    <source>
        <strain evidence="3">CHS0354</strain>
    </source>
</reference>
<gene>
    <name evidence="3" type="ORF">CHS0354_041403</name>
</gene>
<dbReference type="AlphaFoldDB" id="A0AAE0T9V0"/>
<organism evidence="3 4">
    <name type="scientific">Potamilus streckersoni</name>
    <dbReference type="NCBI Taxonomy" id="2493646"/>
    <lineage>
        <taxon>Eukaryota</taxon>
        <taxon>Metazoa</taxon>
        <taxon>Spiralia</taxon>
        <taxon>Lophotrochozoa</taxon>
        <taxon>Mollusca</taxon>
        <taxon>Bivalvia</taxon>
        <taxon>Autobranchia</taxon>
        <taxon>Heteroconchia</taxon>
        <taxon>Palaeoheterodonta</taxon>
        <taxon>Unionida</taxon>
        <taxon>Unionoidea</taxon>
        <taxon>Unionidae</taxon>
        <taxon>Ambleminae</taxon>
        <taxon>Lampsilini</taxon>
        <taxon>Potamilus</taxon>
    </lineage>
</organism>
<dbReference type="GO" id="GO:0005737">
    <property type="term" value="C:cytoplasm"/>
    <property type="evidence" value="ECO:0007669"/>
    <property type="project" value="TreeGrafter"/>
</dbReference>
<proteinExistence type="predicted"/>
<keyword evidence="4" id="KW-1185">Reference proteome</keyword>
<feature type="compositionally biased region" description="Basic residues" evidence="2">
    <location>
        <begin position="370"/>
        <end position="382"/>
    </location>
</feature>
<protein>
    <recommendedName>
        <fullName evidence="5">Gametogenetin-binding protein 2</fullName>
    </recommendedName>
</protein>